<evidence type="ECO:0000313" key="2">
    <source>
        <dbReference type="Proteomes" id="UP001057402"/>
    </source>
</evidence>
<evidence type="ECO:0000313" key="1">
    <source>
        <dbReference type="EMBL" id="KAI4330595.1"/>
    </source>
</evidence>
<comment type="caution">
    <text evidence="1">The sequence shown here is derived from an EMBL/GenBank/DDBJ whole genome shotgun (WGS) entry which is preliminary data.</text>
</comment>
<keyword evidence="2" id="KW-1185">Reference proteome</keyword>
<dbReference type="EMBL" id="CM042887">
    <property type="protein sequence ID" value="KAI4330595.1"/>
    <property type="molecule type" value="Genomic_DNA"/>
</dbReference>
<dbReference type="Proteomes" id="UP001057402">
    <property type="component" value="Chromosome 8"/>
</dbReference>
<reference evidence="2" key="1">
    <citation type="journal article" date="2023" name="Front. Plant Sci.">
        <title>Chromosomal-level genome assembly of Melastoma candidum provides insights into trichome evolution.</title>
        <authorList>
            <person name="Zhong Y."/>
            <person name="Wu W."/>
            <person name="Sun C."/>
            <person name="Zou P."/>
            <person name="Liu Y."/>
            <person name="Dai S."/>
            <person name="Zhou R."/>
        </authorList>
    </citation>
    <scope>NUCLEOTIDE SEQUENCE [LARGE SCALE GENOMIC DNA]</scope>
</reference>
<protein>
    <submittedName>
        <fullName evidence="1">Uncharacterized protein</fullName>
    </submittedName>
</protein>
<accession>A0ACB9N222</accession>
<name>A0ACB9N222_9MYRT</name>
<gene>
    <name evidence="1" type="ORF">MLD38_028870</name>
</gene>
<sequence length="106" mass="12567">MSLFQKAWKDLDYNVHDELIWLSQARKDATQIVANLPRQPVNSRLIASDYLEDNLDHLDILINGYLLFSYEDTDLAFHYGAMHRECIHHQSVARYILESHNMKKFF</sequence>
<organism evidence="1 2">
    <name type="scientific">Melastoma candidum</name>
    <dbReference type="NCBI Taxonomy" id="119954"/>
    <lineage>
        <taxon>Eukaryota</taxon>
        <taxon>Viridiplantae</taxon>
        <taxon>Streptophyta</taxon>
        <taxon>Embryophyta</taxon>
        <taxon>Tracheophyta</taxon>
        <taxon>Spermatophyta</taxon>
        <taxon>Magnoliopsida</taxon>
        <taxon>eudicotyledons</taxon>
        <taxon>Gunneridae</taxon>
        <taxon>Pentapetalae</taxon>
        <taxon>rosids</taxon>
        <taxon>malvids</taxon>
        <taxon>Myrtales</taxon>
        <taxon>Melastomataceae</taxon>
        <taxon>Melastomatoideae</taxon>
        <taxon>Melastomateae</taxon>
        <taxon>Melastoma</taxon>
    </lineage>
</organism>
<proteinExistence type="predicted"/>